<dbReference type="Pfam" id="PF04749">
    <property type="entry name" value="PLAC8"/>
    <property type="match status" value="1"/>
</dbReference>
<keyword evidence="1" id="KW-0472">Membrane</keyword>
<protein>
    <recommendedName>
        <fullName evidence="4">PLAC8-domain-containing protein</fullName>
    </recommendedName>
</protein>
<dbReference type="EMBL" id="ML976756">
    <property type="protein sequence ID" value="KAF1965761.1"/>
    <property type="molecule type" value="Genomic_DNA"/>
</dbReference>
<evidence type="ECO:0000313" key="2">
    <source>
        <dbReference type="EMBL" id="KAF1965761.1"/>
    </source>
</evidence>
<dbReference type="Proteomes" id="UP000800036">
    <property type="component" value="Unassembled WGS sequence"/>
</dbReference>
<accession>A0A6A5ULE9</accession>
<proteinExistence type="predicted"/>
<organism evidence="2 3">
    <name type="scientific">Bimuria novae-zelandiae CBS 107.79</name>
    <dbReference type="NCBI Taxonomy" id="1447943"/>
    <lineage>
        <taxon>Eukaryota</taxon>
        <taxon>Fungi</taxon>
        <taxon>Dikarya</taxon>
        <taxon>Ascomycota</taxon>
        <taxon>Pezizomycotina</taxon>
        <taxon>Dothideomycetes</taxon>
        <taxon>Pleosporomycetidae</taxon>
        <taxon>Pleosporales</taxon>
        <taxon>Massarineae</taxon>
        <taxon>Didymosphaeriaceae</taxon>
        <taxon>Bimuria</taxon>
    </lineage>
</organism>
<dbReference type="AlphaFoldDB" id="A0A6A5ULE9"/>
<keyword evidence="1" id="KW-1133">Transmembrane helix</keyword>
<keyword evidence="1" id="KW-0812">Transmembrane</keyword>
<name>A0A6A5ULE9_9PLEO</name>
<evidence type="ECO:0008006" key="4">
    <source>
        <dbReference type="Google" id="ProtNLM"/>
    </source>
</evidence>
<dbReference type="InterPro" id="IPR006461">
    <property type="entry name" value="PLAC_motif_containing"/>
</dbReference>
<sequence length="102" mass="11555">CYALCCPCIIYARTSHRLSHPSDTQLKDYSACCNIRCWGFFCSGMYMCPVPLALLTVLLYKTRSRYNITNGLDEDILKAVFCSTCALVQAEKEVVGREKRRG</sequence>
<keyword evidence="3" id="KW-1185">Reference proteome</keyword>
<feature type="non-terminal residue" evidence="2">
    <location>
        <position position="102"/>
    </location>
</feature>
<feature type="non-terminal residue" evidence="2">
    <location>
        <position position="1"/>
    </location>
</feature>
<feature type="transmembrane region" description="Helical" evidence="1">
    <location>
        <begin position="38"/>
        <end position="60"/>
    </location>
</feature>
<evidence type="ECO:0000313" key="3">
    <source>
        <dbReference type="Proteomes" id="UP000800036"/>
    </source>
</evidence>
<dbReference type="OrthoDB" id="1045822at2759"/>
<gene>
    <name evidence="2" type="ORF">BU23DRAFT_366538</name>
</gene>
<reference evidence="2" key="1">
    <citation type="journal article" date="2020" name="Stud. Mycol.">
        <title>101 Dothideomycetes genomes: a test case for predicting lifestyles and emergence of pathogens.</title>
        <authorList>
            <person name="Haridas S."/>
            <person name="Albert R."/>
            <person name="Binder M."/>
            <person name="Bloem J."/>
            <person name="Labutti K."/>
            <person name="Salamov A."/>
            <person name="Andreopoulos B."/>
            <person name="Baker S."/>
            <person name="Barry K."/>
            <person name="Bills G."/>
            <person name="Bluhm B."/>
            <person name="Cannon C."/>
            <person name="Castanera R."/>
            <person name="Culley D."/>
            <person name="Daum C."/>
            <person name="Ezra D."/>
            <person name="Gonzalez J."/>
            <person name="Henrissat B."/>
            <person name="Kuo A."/>
            <person name="Liang C."/>
            <person name="Lipzen A."/>
            <person name="Lutzoni F."/>
            <person name="Magnuson J."/>
            <person name="Mondo S."/>
            <person name="Nolan M."/>
            <person name="Ohm R."/>
            <person name="Pangilinan J."/>
            <person name="Park H.-J."/>
            <person name="Ramirez L."/>
            <person name="Alfaro M."/>
            <person name="Sun H."/>
            <person name="Tritt A."/>
            <person name="Yoshinaga Y."/>
            <person name="Zwiers L.-H."/>
            <person name="Turgeon B."/>
            <person name="Goodwin S."/>
            <person name="Spatafora J."/>
            <person name="Crous P."/>
            <person name="Grigoriev I."/>
        </authorList>
    </citation>
    <scope>NUCLEOTIDE SEQUENCE</scope>
    <source>
        <strain evidence="2">CBS 107.79</strain>
    </source>
</reference>
<evidence type="ECO:0000256" key="1">
    <source>
        <dbReference type="SAM" id="Phobius"/>
    </source>
</evidence>